<organism evidence="2 3">
    <name type="scientific">Lingula anatina</name>
    <name type="common">Brachiopod</name>
    <name type="synonym">Lingula unguis</name>
    <dbReference type="NCBI Taxonomy" id="7574"/>
    <lineage>
        <taxon>Eukaryota</taxon>
        <taxon>Metazoa</taxon>
        <taxon>Spiralia</taxon>
        <taxon>Lophotrochozoa</taxon>
        <taxon>Brachiopoda</taxon>
        <taxon>Linguliformea</taxon>
        <taxon>Lingulata</taxon>
        <taxon>Lingulida</taxon>
        <taxon>Linguloidea</taxon>
        <taxon>Lingulidae</taxon>
        <taxon>Lingula</taxon>
    </lineage>
</organism>
<dbReference type="Pfam" id="PF05063">
    <property type="entry name" value="MT-A70"/>
    <property type="match status" value="1"/>
</dbReference>
<dbReference type="Proteomes" id="UP000085678">
    <property type="component" value="Unplaced"/>
</dbReference>
<dbReference type="AlphaFoldDB" id="A0A1S3J946"/>
<dbReference type="STRING" id="7574.A0A1S3J946"/>
<reference evidence="3" key="1">
    <citation type="submission" date="2025-08" db="UniProtKB">
        <authorList>
            <consortium name="RefSeq"/>
        </authorList>
    </citation>
    <scope>IDENTIFICATION</scope>
    <source>
        <tissue evidence="3">Gonads</tissue>
    </source>
</reference>
<dbReference type="RefSeq" id="XP_013406927.1">
    <property type="nucleotide sequence ID" value="XM_013551473.1"/>
</dbReference>
<dbReference type="InterPro" id="IPR007757">
    <property type="entry name" value="MT-A70-like"/>
</dbReference>
<proteinExistence type="inferred from homology"/>
<evidence type="ECO:0000313" key="3">
    <source>
        <dbReference type="RefSeq" id="XP_013406927.1"/>
    </source>
</evidence>
<accession>A0A1S3J946</accession>
<dbReference type="OrthoDB" id="61116at2759"/>
<dbReference type="PROSITE" id="PS51143">
    <property type="entry name" value="MT_A70"/>
    <property type="match status" value="1"/>
</dbReference>
<keyword evidence="2" id="KW-1185">Reference proteome</keyword>
<protein>
    <submittedName>
        <fullName evidence="3">Uncharacterized protein LOC106171235</fullName>
    </submittedName>
</protein>
<dbReference type="GeneID" id="106171235"/>
<dbReference type="PANTHER" id="PTHR12829">
    <property type="entry name" value="N6-ADENOSINE-METHYLTRANSFERASE"/>
    <property type="match status" value="1"/>
</dbReference>
<comment type="similarity">
    <text evidence="1">Belongs to the MT-A70-like family.</text>
</comment>
<sequence length="910" mass="104409">MSYSCLHVGEHLELDVLANVSFETNKNMSIIVECTQGWVIDHEESLNKIYQTCQDWTKNKDGQDSEDADRKKHRHFKSHEDLFAIHGPFIMNSQYEKLKKQHLEGEVNLAMVETRTWCRSENLINKNPTETWQAESEESLFAAFWKVVEEAKKKGYFVKKILTSDPFSNSSYRDFANTEEKESTNKVRDAMKVGKSDQKFSYGGLLGKRKISEDVFLSEDVTARCKKVEKQNINDKTLQIDKNHIQEGQATFFESCRESFSKVTPTPLLHSGAKNMKCLTSPKPIHSMDVQSLACKSGQSSSELKTSVKLCGSYTTTTLNDKCDLPAPTEQVIVTDSETNHHAINVDKHSESHVCSDIEMDGMPDSYKKAMLRWKREQNLADQAFDRLLKVQETTNPQIGCQSLEQTDREDNIPTQLRWQEYKASKRGHSTQTKLFPVQMIVDMAHLPSRLQEQKHKHLKLSGLHSQQQTAHKVEFSDCDTKVQHICATDEHVGCKSDCEISKENLFAKVNQQSGVSNGLLYSKPSTNGNRLQDEQDCHRKYAPCWSSSVKNYQFESQQEQQDSRPNDTNLHAQLNPDAQEKQIEQNCHSENQQNESLSQHLDVWFEHDNNKSARLAAKIEGPGDKLALSSQKLAKTHMSILNWHITSKQETVPPSLFNTVIHHVSDQVSVIPWLDGEYLVPPYCSFLMSDVYHLRPLLRGLETSIFLLLQRCKVCIEARYSKGIFYLIISYDLLSWRDIANLHKPLRTLMSPGCLVVVWITNKEGLKNHLIEKIFPKWSVRYLTEWYWLKVTRSGDPIYPLNSPHKKPFEKLIIGRYYPVGIPVNNSSNFPKKPRVIVSIPCSNHSRKPPLGDILKKFVPKDGTCLEMFARNLQPGWYSWGNEVLKFQHIDFFKEIQCKQTACPAHDAD</sequence>
<evidence type="ECO:0000256" key="1">
    <source>
        <dbReference type="PROSITE-ProRule" id="PRU00489"/>
    </source>
</evidence>
<dbReference type="GO" id="GO:0008168">
    <property type="term" value="F:methyltransferase activity"/>
    <property type="evidence" value="ECO:0007669"/>
    <property type="project" value="TreeGrafter"/>
</dbReference>
<evidence type="ECO:0000313" key="2">
    <source>
        <dbReference type="Proteomes" id="UP000085678"/>
    </source>
</evidence>
<dbReference type="KEGG" id="lak:106171235"/>
<dbReference type="GO" id="GO:0005634">
    <property type="term" value="C:nucleus"/>
    <property type="evidence" value="ECO:0007669"/>
    <property type="project" value="TreeGrafter"/>
</dbReference>
<dbReference type="InParanoid" id="A0A1S3J946"/>
<dbReference type="PANTHER" id="PTHR12829:SF4">
    <property type="entry name" value="N(6)-ADENINE-SPECIFIC METHYLTRANSFERASE METTL4"/>
    <property type="match status" value="1"/>
</dbReference>
<name>A0A1S3J946_LINAN</name>
<gene>
    <name evidence="3" type="primary">LOC106171235</name>
</gene>